<dbReference type="PANTHER" id="PTHR23254">
    <property type="entry name" value="EIF4G DOMAIN PROTEIN"/>
    <property type="match status" value="1"/>
</dbReference>
<feature type="compositionally biased region" description="Basic and acidic residues" evidence="4">
    <location>
        <begin position="450"/>
        <end position="463"/>
    </location>
</feature>
<protein>
    <recommendedName>
        <fullName evidence="5">MIF4G domain-containing protein</fullName>
    </recommendedName>
</protein>
<proteinExistence type="predicted"/>
<feature type="compositionally biased region" description="Basic and acidic residues" evidence="4">
    <location>
        <begin position="383"/>
        <end position="399"/>
    </location>
</feature>
<dbReference type="InterPro" id="IPR003890">
    <property type="entry name" value="MIF4G-like_typ-3"/>
</dbReference>
<dbReference type="Gene3D" id="1.25.40.180">
    <property type="match status" value="1"/>
</dbReference>
<feature type="compositionally biased region" description="Polar residues" evidence="4">
    <location>
        <begin position="417"/>
        <end position="429"/>
    </location>
</feature>
<accession>A0AAW0NGI6</accession>
<dbReference type="InterPro" id="IPR016024">
    <property type="entry name" value="ARM-type_fold"/>
</dbReference>
<dbReference type="PANTHER" id="PTHR23254:SF16">
    <property type="entry name" value="CBP80_20-DEPENDENT TRANSLATION INITIATION FACTOR"/>
    <property type="match status" value="1"/>
</dbReference>
<feature type="compositionally biased region" description="Polar residues" evidence="4">
    <location>
        <begin position="52"/>
        <end position="78"/>
    </location>
</feature>
<dbReference type="GO" id="GO:0003723">
    <property type="term" value="F:RNA binding"/>
    <property type="evidence" value="ECO:0007669"/>
    <property type="project" value="InterPro"/>
</dbReference>
<dbReference type="GO" id="GO:0005829">
    <property type="term" value="C:cytosol"/>
    <property type="evidence" value="ECO:0007669"/>
    <property type="project" value="TreeGrafter"/>
</dbReference>
<dbReference type="Proteomes" id="UP001460270">
    <property type="component" value="Unassembled WGS sequence"/>
</dbReference>
<comment type="caution">
    <text evidence="6">The sequence shown here is derived from an EMBL/GenBank/DDBJ whole genome shotgun (WGS) entry which is preliminary data.</text>
</comment>
<feature type="region of interest" description="Disordered" evidence="4">
    <location>
        <begin position="260"/>
        <end position="472"/>
    </location>
</feature>
<feature type="compositionally biased region" description="Polar residues" evidence="4">
    <location>
        <begin position="313"/>
        <end position="332"/>
    </location>
</feature>
<sequence>MENSSVASASSEAGSTRSQEIEELERFIDSYVLEYQVQGLLGEKGDEDTDLDNSGNMSQVWTDDCNNQKDGSWTSSHGRGSFKQPDEWDHSSNGSTGSRPSSGSRPGSGSRSGSKSRNNQFCDHTKNGNMDGFDILAQTYGPLTQWTHWITVHYTVIELFKSIEKMHFLCSLSPCFRGTGWDVQPEKLDFSHFHRKPLRVSPKHLPHIDREGMKKEQCDEDDGIGMNEIERFLPQLCSVFPPLPIDAEISNTKKLFRRKRTDRRPIDHLNREQLTVLLPTGPGGKRQVSSRRQQRPQGGGGGGGGGGKNQPQHIQQAPQHLRDQQPSPNHNPSELVDNKSNSHGRPPRHGQRQGGHPQHGFSQNRRWHHNPKGQEHGQTNAVGEKEITPRTTKDKETKNVRQSLEQSPPEPPQPQPTFTKNDSTDQTLNKEVLRPAGEQSQQPKISLLRSSKEGLRKRLKDKDEACEESGRGGQSLDRLVELLNSMRSNSSGVEQQLTSFMEEAQSSARSEESLSRVVSAIYAKAVSDRSFAATAARLCDRMAMFMVEGTKFRSLLLNLLQKDFFDRELIRQTDVEKWLGFITFLCEVFGAMRSSSGQPYRVLVCPIFTCLRELLDSREVKEDAVLCCSMELQSTGHLLEEQLPEMMTELLAAVRDKMLCPSESSLTRSLLMEVIELHAHRWSPLESLTTQYYNRTILKLTTTA</sequence>
<feature type="compositionally biased region" description="Gly residues" evidence="4">
    <location>
        <begin position="297"/>
        <end position="308"/>
    </location>
</feature>
<organism evidence="6 7">
    <name type="scientific">Mugilogobius chulae</name>
    <name type="common">yellowstripe goby</name>
    <dbReference type="NCBI Taxonomy" id="88201"/>
    <lineage>
        <taxon>Eukaryota</taxon>
        <taxon>Metazoa</taxon>
        <taxon>Chordata</taxon>
        <taxon>Craniata</taxon>
        <taxon>Vertebrata</taxon>
        <taxon>Euteleostomi</taxon>
        <taxon>Actinopterygii</taxon>
        <taxon>Neopterygii</taxon>
        <taxon>Teleostei</taxon>
        <taxon>Neoteleostei</taxon>
        <taxon>Acanthomorphata</taxon>
        <taxon>Gobiaria</taxon>
        <taxon>Gobiiformes</taxon>
        <taxon>Gobioidei</taxon>
        <taxon>Gobiidae</taxon>
        <taxon>Gobionellinae</taxon>
        <taxon>Mugilogobius</taxon>
    </lineage>
</organism>
<keyword evidence="7" id="KW-1185">Reference proteome</keyword>
<evidence type="ECO:0000256" key="2">
    <source>
        <dbReference type="ARBA" id="ARBA00022490"/>
    </source>
</evidence>
<evidence type="ECO:0000256" key="4">
    <source>
        <dbReference type="SAM" id="MobiDB-lite"/>
    </source>
</evidence>
<dbReference type="SUPFAM" id="SSF48371">
    <property type="entry name" value="ARM repeat"/>
    <property type="match status" value="1"/>
</dbReference>
<feature type="domain" description="MIF4G" evidence="5">
    <location>
        <begin position="480"/>
        <end position="681"/>
    </location>
</feature>
<dbReference type="GO" id="GO:0008494">
    <property type="term" value="F:translation activator activity"/>
    <property type="evidence" value="ECO:0007669"/>
    <property type="project" value="TreeGrafter"/>
</dbReference>
<evidence type="ECO:0000313" key="6">
    <source>
        <dbReference type="EMBL" id="KAK7896549.1"/>
    </source>
</evidence>
<evidence type="ECO:0000256" key="1">
    <source>
        <dbReference type="ARBA" id="ARBA00004496"/>
    </source>
</evidence>
<feature type="region of interest" description="Disordered" evidence="4">
    <location>
        <begin position="43"/>
        <end position="124"/>
    </location>
</feature>
<dbReference type="GO" id="GO:0006446">
    <property type="term" value="P:regulation of translational initiation"/>
    <property type="evidence" value="ECO:0007669"/>
    <property type="project" value="TreeGrafter"/>
</dbReference>
<evidence type="ECO:0000259" key="5">
    <source>
        <dbReference type="SMART" id="SM00543"/>
    </source>
</evidence>
<dbReference type="Pfam" id="PF02854">
    <property type="entry name" value="MIF4G"/>
    <property type="match status" value="1"/>
</dbReference>
<comment type="subcellular location">
    <subcellularLocation>
        <location evidence="1">Cytoplasm</location>
    </subcellularLocation>
</comment>
<dbReference type="EMBL" id="JBBPFD010000015">
    <property type="protein sequence ID" value="KAK7896549.1"/>
    <property type="molecule type" value="Genomic_DNA"/>
</dbReference>
<evidence type="ECO:0000313" key="7">
    <source>
        <dbReference type="Proteomes" id="UP001460270"/>
    </source>
</evidence>
<name>A0AAW0NGI6_9GOBI</name>
<keyword evidence="3" id="KW-0810">Translation regulation</keyword>
<dbReference type="SMART" id="SM00543">
    <property type="entry name" value="MIF4G"/>
    <property type="match status" value="1"/>
</dbReference>
<keyword evidence="2" id="KW-0963">Cytoplasm</keyword>
<evidence type="ECO:0000256" key="3">
    <source>
        <dbReference type="ARBA" id="ARBA00022845"/>
    </source>
</evidence>
<dbReference type="AlphaFoldDB" id="A0AAW0NGI6"/>
<reference evidence="7" key="1">
    <citation type="submission" date="2024-04" db="EMBL/GenBank/DDBJ databases">
        <title>Salinicola lusitanus LLJ914,a marine bacterium isolated from the Okinawa Trough.</title>
        <authorList>
            <person name="Li J."/>
        </authorList>
    </citation>
    <scope>NUCLEOTIDE SEQUENCE [LARGE SCALE GENOMIC DNA]</scope>
</reference>
<gene>
    <name evidence="6" type="ORF">WMY93_021874</name>
</gene>
<dbReference type="InterPro" id="IPR051367">
    <property type="entry name" value="mRNA_TranslReg/HistoneTransl"/>
</dbReference>
<feature type="compositionally biased region" description="Low complexity" evidence="4">
    <location>
        <begin position="91"/>
        <end position="117"/>
    </location>
</feature>